<evidence type="ECO:0000313" key="4">
    <source>
        <dbReference type="EMBL" id="VDD85007.1"/>
    </source>
</evidence>
<dbReference type="PANTHER" id="PTHR24171:SF10">
    <property type="entry name" value="ANKYRIN REPEAT DOMAIN-CONTAINING PROTEIN 29-LIKE"/>
    <property type="match status" value="1"/>
</dbReference>
<protein>
    <submittedName>
        <fullName evidence="6">ANK_REP_REGION domain-containing protein</fullName>
    </submittedName>
</protein>
<feature type="repeat" description="ANK" evidence="3">
    <location>
        <begin position="94"/>
        <end position="126"/>
    </location>
</feature>
<dbReference type="AlphaFoldDB" id="A0A0N4UST5"/>
<dbReference type="Proteomes" id="UP000274131">
    <property type="component" value="Unassembled WGS sequence"/>
</dbReference>
<reference evidence="4 5" key="2">
    <citation type="submission" date="2018-10" db="EMBL/GenBank/DDBJ databases">
        <authorList>
            <consortium name="Pathogen Informatics"/>
        </authorList>
    </citation>
    <scope>NUCLEOTIDE SEQUENCE [LARGE SCALE GENOMIC DNA]</scope>
</reference>
<sequence length="169" mass="18406">MRKQYTTLRSAAFKGHLALVKRLLVVGTSINARNARKHSPRNASPYFLFLLQSGVTAGNASKWTQLHIAAYNGHLDPVKHLLAVGADVNATDTQKWTPLHLAANKGHLDVVKQLLAVGADVNAREEDHWTPLHLAAENGHSEVVEQLLGVGADVNASNKRKVGKKLKFS</sequence>
<dbReference type="PANTHER" id="PTHR24171">
    <property type="entry name" value="ANKYRIN REPEAT DOMAIN-CONTAINING PROTEIN 39-RELATED"/>
    <property type="match status" value="1"/>
</dbReference>
<dbReference type="EMBL" id="UXUI01000096">
    <property type="protein sequence ID" value="VDD85007.1"/>
    <property type="molecule type" value="Genomic_DNA"/>
</dbReference>
<feature type="repeat" description="ANK" evidence="3">
    <location>
        <begin position="3"/>
        <end position="35"/>
    </location>
</feature>
<dbReference type="STRING" id="51028.A0A0N4UST5"/>
<evidence type="ECO:0000256" key="3">
    <source>
        <dbReference type="PROSITE-ProRule" id="PRU00023"/>
    </source>
</evidence>
<name>A0A0N4UST5_ENTVE</name>
<evidence type="ECO:0000313" key="5">
    <source>
        <dbReference type="Proteomes" id="UP000274131"/>
    </source>
</evidence>
<dbReference type="Gene3D" id="1.25.40.20">
    <property type="entry name" value="Ankyrin repeat-containing domain"/>
    <property type="match status" value="2"/>
</dbReference>
<dbReference type="InterPro" id="IPR036770">
    <property type="entry name" value="Ankyrin_rpt-contain_sf"/>
</dbReference>
<dbReference type="Pfam" id="PF12796">
    <property type="entry name" value="Ank_2"/>
    <property type="match status" value="1"/>
</dbReference>
<keyword evidence="2 3" id="KW-0040">ANK repeat</keyword>
<keyword evidence="1" id="KW-0677">Repeat</keyword>
<proteinExistence type="predicted"/>
<reference evidence="6" key="1">
    <citation type="submission" date="2017-02" db="UniProtKB">
        <authorList>
            <consortium name="WormBaseParasite"/>
        </authorList>
    </citation>
    <scope>IDENTIFICATION</scope>
</reference>
<feature type="repeat" description="ANK" evidence="3">
    <location>
        <begin position="127"/>
        <end position="159"/>
    </location>
</feature>
<dbReference type="WBParaSite" id="EVEC_0000021301-mRNA-1">
    <property type="protein sequence ID" value="EVEC_0000021301-mRNA-1"/>
    <property type="gene ID" value="EVEC_0000021301"/>
</dbReference>
<dbReference type="InterPro" id="IPR002110">
    <property type="entry name" value="Ankyrin_rpt"/>
</dbReference>
<gene>
    <name evidence="4" type="ORF">EVEC_LOCUS150</name>
</gene>
<accession>A0A0N4UST5</accession>
<feature type="repeat" description="ANK" evidence="3">
    <location>
        <begin position="61"/>
        <end position="93"/>
    </location>
</feature>
<evidence type="ECO:0000256" key="1">
    <source>
        <dbReference type="ARBA" id="ARBA00022737"/>
    </source>
</evidence>
<keyword evidence="5" id="KW-1185">Reference proteome</keyword>
<dbReference type="PROSITE" id="PS50088">
    <property type="entry name" value="ANK_REPEAT"/>
    <property type="match status" value="4"/>
</dbReference>
<evidence type="ECO:0000313" key="6">
    <source>
        <dbReference type="WBParaSite" id="EVEC_0000021301-mRNA-1"/>
    </source>
</evidence>
<dbReference type="PROSITE" id="PS50297">
    <property type="entry name" value="ANK_REP_REGION"/>
    <property type="match status" value="3"/>
</dbReference>
<dbReference type="PRINTS" id="PR01415">
    <property type="entry name" value="ANKYRIN"/>
</dbReference>
<organism evidence="6">
    <name type="scientific">Enterobius vermicularis</name>
    <name type="common">Human pinworm</name>
    <dbReference type="NCBI Taxonomy" id="51028"/>
    <lineage>
        <taxon>Eukaryota</taxon>
        <taxon>Metazoa</taxon>
        <taxon>Ecdysozoa</taxon>
        <taxon>Nematoda</taxon>
        <taxon>Chromadorea</taxon>
        <taxon>Rhabditida</taxon>
        <taxon>Spirurina</taxon>
        <taxon>Oxyuridomorpha</taxon>
        <taxon>Oxyuroidea</taxon>
        <taxon>Oxyuridae</taxon>
        <taxon>Enterobius</taxon>
    </lineage>
</organism>
<dbReference type="SUPFAM" id="SSF48403">
    <property type="entry name" value="Ankyrin repeat"/>
    <property type="match status" value="1"/>
</dbReference>
<dbReference type="SMART" id="SM00248">
    <property type="entry name" value="ANK"/>
    <property type="match status" value="4"/>
</dbReference>
<evidence type="ECO:0000256" key="2">
    <source>
        <dbReference type="ARBA" id="ARBA00023043"/>
    </source>
</evidence>
<dbReference type="OrthoDB" id="194358at2759"/>